<proteinExistence type="predicted"/>
<sequence length="204" mass="21956">MATLFLTPSVAFTSTWVGMLLCFIFYGGTFAAALLHTTSRVEVSGRIQGYSALAVDAFITLSLCVILHRSRTGHKATENLISRVIAFVIGRAILIFLVQLLVIVTYKPNGTQAMDGVYCFAGTLNINTALATLNARRPPLNATDIQASGDTSSSPITSFHVRRTSVSTIQSTMTESSESEKFPANVSESLVPEKVDDVIFEGSI</sequence>
<keyword evidence="1" id="KW-0812">Transmembrane</keyword>
<dbReference type="Pfam" id="PF20152">
    <property type="entry name" value="DUF6534"/>
    <property type="match status" value="1"/>
</dbReference>
<name>A0A1X6MM61_9APHY</name>
<evidence type="ECO:0000256" key="1">
    <source>
        <dbReference type="SAM" id="Phobius"/>
    </source>
</evidence>
<keyword evidence="1" id="KW-1133">Transmembrane helix</keyword>
<dbReference type="STRING" id="670580.A0A1X6MM61"/>
<dbReference type="GeneID" id="36326363"/>
<organism evidence="3 4">
    <name type="scientific">Postia placenta MAD-698-R-SB12</name>
    <dbReference type="NCBI Taxonomy" id="670580"/>
    <lineage>
        <taxon>Eukaryota</taxon>
        <taxon>Fungi</taxon>
        <taxon>Dikarya</taxon>
        <taxon>Basidiomycota</taxon>
        <taxon>Agaricomycotina</taxon>
        <taxon>Agaricomycetes</taxon>
        <taxon>Polyporales</taxon>
        <taxon>Adustoporiaceae</taxon>
        <taxon>Rhodonia</taxon>
    </lineage>
</organism>
<evidence type="ECO:0000313" key="3">
    <source>
        <dbReference type="EMBL" id="OSX57460.1"/>
    </source>
</evidence>
<evidence type="ECO:0000259" key="2">
    <source>
        <dbReference type="Pfam" id="PF20152"/>
    </source>
</evidence>
<keyword evidence="1" id="KW-0472">Membrane</keyword>
<feature type="transmembrane region" description="Helical" evidence="1">
    <location>
        <begin position="16"/>
        <end position="35"/>
    </location>
</feature>
<feature type="domain" description="DUF6534" evidence="2">
    <location>
        <begin position="52"/>
        <end position="137"/>
    </location>
</feature>
<feature type="transmembrane region" description="Helical" evidence="1">
    <location>
        <begin position="80"/>
        <end position="104"/>
    </location>
</feature>
<dbReference type="Proteomes" id="UP000194127">
    <property type="component" value="Unassembled WGS sequence"/>
</dbReference>
<keyword evidence="4" id="KW-1185">Reference proteome</keyword>
<accession>A0A1X6MM61</accession>
<protein>
    <recommendedName>
        <fullName evidence="2">DUF6534 domain-containing protein</fullName>
    </recommendedName>
</protein>
<dbReference type="RefSeq" id="XP_024334254.1">
    <property type="nucleotide sequence ID" value="XM_024481413.1"/>
</dbReference>
<feature type="transmembrane region" description="Helical" evidence="1">
    <location>
        <begin position="47"/>
        <end position="68"/>
    </location>
</feature>
<gene>
    <name evidence="3" type="ORF">POSPLADRAFT_1061671</name>
</gene>
<dbReference type="InterPro" id="IPR045339">
    <property type="entry name" value="DUF6534"/>
</dbReference>
<dbReference type="OrthoDB" id="2786798at2759"/>
<dbReference type="AlphaFoldDB" id="A0A1X6MM61"/>
<evidence type="ECO:0000313" key="4">
    <source>
        <dbReference type="Proteomes" id="UP000194127"/>
    </source>
</evidence>
<reference evidence="3 4" key="1">
    <citation type="submission" date="2017-04" db="EMBL/GenBank/DDBJ databases">
        <title>Genome Sequence of the Model Brown-Rot Fungus Postia placenta SB12.</title>
        <authorList>
            <consortium name="DOE Joint Genome Institute"/>
            <person name="Gaskell J."/>
            <person name="Kersten P."/>
            <person name="Larrondo L.F."/>
            <person name="Canessa P."/>
            <person name="Martinez D."/>
            <person name="Hibbett D."/>
            <person name="Schmoll M."/>
            <person name="Kubicek C.P."/>
            <person name="Martinez A.T."/>
            <person name="Yadav J."/>
            <person name="Master E."/>
            <person name="Magnuson J.K."/>
            <person name="James T."/>
            <person name="Yaver D."/>
            <person name="Berka R."/>
            <person name="Labutti K."/>
            <person name="Lipzen A."/>
            <person name="Aerts A."/>
            <person name="Barry K."/>
            <person name="Henrissat B."/>
            <person name="Blanchette R."/>
            <person name="Grigoriev I."/>
            <person name="Cullen D."/>
        </authorList>
    </citation>
    <scope>NUCLEOTIDE SEQUENCE [LARGE SCALE GENOMIC DNA]</scope>
    <source>
        <strain evidence="3 4">MAD-698-R-SB12</strain>
    </source>
</reference>
<dbReference type="EMBL" id="KZ110608">
    <property type="protein sequence ID" value="OSX57460.1"/>
    <property type="molecule type" value="Genomic_DNA"/>
</dbReference>